<feature type="transmembrane region" description="Helical" evidence="6">
    <location>
        <begin position="12"/>
        <end position="31"/>
    </location>
</feature>
<sequence>MKQNRIAQHFSHLLLPLSVLAILVVINLIKGADYFSVKMINGALYGNIPNMLFGASELVILSIGMTLVTASSRGQDISVGVAAAITSAVFVQFLLQSSEITWMTIFLGFLISCGVGIVIGAFNGSLVAIFKVQPMVATLILFTAGRSISFMIDGKLSPVLANELTSQIGGIMPGLPIQTPILLTAIFIVIVAVFLKVTNLRLYSETVGINEKAARLNGINPIRIKFLSYMLLGICTAVAGFIAVTKAGRHDSVNILKFVEMDAILAVAIGGNALSGGKFSITGSIIGAYTIEMLSRTLLRLEVGTETIKAFKAVFIIILMIISSPAVREYFARARMRTGGGSFGDIARKNAAPDAPAKKEA</sequence>
<evidence type="ECO:0000313" key="8">
    <source>
        <dbReference type="Proteomes" id="UP001198163"/>
    </source>
</evidence>
<evidence type="ECO:0000256" key="3">
    <source>
        <dbReference type="ARBA" id="ARBA00022692"/>
    </source>
</evidence>
<feature type="transmembrane region" description="Helical" evidence="6">
    <location>
        <begin position="224"/>
        <end position="244"/>
    </location>
</feature>
<dbReference type="CDD" id="cd06579">
    <property type="entry name" value="TM_PBP1_transp_AraH_like"/>
    <property type="match status" value="1"/>
</dbReference>
<dbReference type="Proteomes" id="UP001198163">
    <property type="component" value="Unassembled WGS sequence"/>
</dbReference>
<evidence type="ECO:0000313" key="7">
    <source>
        <dbReference type="EMBL" id="MCD1653364.1"/>
    </source>
</evidence>
<dbReference type="InterPro" id="IPR001851">
    <property type="entry name" value="ABC_transp_permease"/>
</dbReference>
<keyword evidence="8" id="KW-1185">Reference proteome</keyword>
<dbReference type="GO" id="GO:0022857">
    <property type="term" value="F:transmembrane transporter activity"/>
    <property type="evidence" value="ECO:0007669"/>
    <property type="project" value="InterPro"/>
</dbReference>
<keyword evidence="5 6" id="KW-0472">Membrane</keyword>
<dbReference type="GO" id="GO:0005886">
    <property type="term" value="C:plasma membrane"/>
    <property type="evidence" value="ECO:0007669"/>
    <property type="project" value="UniProtKB-SubCell"/>
</dbReference>
<protein>
    <submittedName>
        <fullName evidence="7">ABC transporter permease</fullName>
    </submittedName>
</protein>
<dbReference type="Pfam" id="PF02653">
    <property type="entry name" value="BPD_transp_2"/>
    <property type="match status" value="1"/>
</dbReference>
<keyword evidence="4 6" id="KW-1133">Transmembrane helix</keyword>
<evidence type="ECO:0000256" key="4">
    <source>
        <dbReference type="ARBA" id="ARBA00022989"/>
    </source>
</evidence>
<keyword evidence="3 6" id="KW-0812">Transmembrane</keyword>
<dbReference type="AlphaFoldDB" id="A0AAE3EF26"/>
<comment type="caution">
    <text evidence="7">The sequence shown here is derived from an EMBL/GenBank/DDBJ whole genome shotgun (WGS) entry which is preliminary data.</text>
</comment>
<feature type="transmembrane region" description="Helical" evidence="6">
    <location>
        <begin position="134"/>
        <end position="152"/>
    </location>
</feature>
<proteinExistence type="predicted"/>
<feature type="transmembrane region" description="Helical" evidence="6">
    <location>
        <begin position="264"/>
        <end position="289"/>
    </location>
</feature>
<evidence type="ECO:0000256" key="2">
    <source>
        <dbReference type="ARBA" id="ARBA00022475"/>
    </source>
</evidence>
<evidence type="ECO:0000256" key="5">
    <source>
        <dbReference type="ARBA" id="ARBA00023136"/>
    </source>
</evidence>
<dbReference type="PANTHER" id="PTHR32196:SF19">
    <property type="entry name" value="GALACTOFURANOSE TRANSPORTER PERMEASE PROTEIN YTFT"/>
    <property type="match status" value="1"/>
</dbReference>
<comment type="subcellular location">
    <subcellularLocation>
        <location evidence="1">Cell membrane</location>
        <topology evidence="1">Multi-pass membrane protein</topology>
    </subcellularLocation>
</comment>
<feature type="transmembrane region" description="Helical" evidence="6">
    <location>
        <begin position="51"/>
        <end position="70"/>
    </location>
</feature>
<reference evidence="7" key="1">
    <citation type="submission" date="2021-08" db="EMBL/GenBank/DDBJ databases">
        <title>Comparative analyses of Brucepasteria parasyntrophica and Teretinema zuelzerae.</title>
        <authorList>
            <person name="Song Y."/>
            <person name="Brune A."/>
        </authorList>
    </citation>
    <scope>NUCLEOTIDE SEQUENCE</scope>
    <source>
        <strain evidence="7">DSM 1903</strain>
    </source>
</reference>
<organism evidence="7 8">
    <name type="scientific">Teretinema zuelzerae</name>
    <dbReference type="NCBI Taxonomy" id="156"/>
    <lineage>
        <taxon>Bacteria</taxon>
        <taxon>Pseudomonadati</taxon>
        <taxon>Spirochaetota</taxon>
        <taxon>Spirochaetia</taxon>
        <taxon>Spirochaetales</taxon>
        <taxon>Treponemataceae</taxon>
        <taxon>Teretinema</taxon>
    </lineage>
</organism>
<gene>
    <name evidence="7" type="ORF">K7J14_01460</name>
</gene>
<feature type="transmembrane region" description="Helical" evidence="6">
    <location>
        <begin position="77"/>
        <end position="95"/>
    </location>
</feature>
<dbReference type="EMBL" id="JAINWA010000001">
    <property type="protein sequence ID" value="MCD1653364.1"/>
    <property type="molecule type" value="Genomic_DNA"/>
</dbReference>
<keyword evidence="2" id="KW-1003">Cell membrane</keyword>
<evidence type="ECO:0000256" key="6">
    <source>
        <dbReference type="SAM" id="Phobius"/>
    </source>
</evidence>
<feature type="transmembrane region" description="Helical" evidence="6">
    <location>
        <begin position="181"/>
        <end position="203"/>
    </location>
</feature>
<name>A0AAE3EF26_9SPIR</name>
<feature type="transmembrane region" description="Helical" evidence="6">
    <location>
        <begin position="310"/>
        <end position="327"/>
    </location>
</feature>
<dbReference type="RefSeq" id="WP_230752297.1">
    <property type="nucleotide sequence ID" value="NZ_JAINWA010000001.1"/>
</dbReference>
<dbReference type="PANTHER" id="PTHR32196">
    <property type="entry name" value="ABC TRANSPORTER PERMEASE PROTEIN YPHD-RELATED-RELATED"/>
    <property type="match status" value="1"/>
</dbReference>
<evidence type="ECO:0000256" key="1">
    <source>
        <dbReference type="ARBA" id="ARBA00004651"/>
    </source>
</evidence>
<accession>A0AAE3EF26</accession>
<feature type="transmembrane region" description="Helical" evidence="6">
    <location>
        <begin position="101"/>
        <end position="122"/>
    </location>
</feature>